<accession>A0A346AWM6</accession>
<organism evidence="1 2">
    <name type="scientific">Megasphaera stantonii</name>
    <dbReference type="NCBI Taxonomy" id="2144175"/>
    <lineage>
        <taxon>Bacteria</taxon>
        <taxon>Bacillati</taxon>
        <taxon>Bacillota</taxon>
        <taxon>Negativicutes</taxon>
        <taxon>Veillonellales</taxon>
        <taxon>Veillonellaceae</taxon>
        <taxon>Megasphaera</taxon>
    </lineage>
</organism>
<gene>
    <name evidence="1" type="ORF">DKB62_01040</name>
</gene>
<name>A0A346AWM6_9FIRM</name>
<evidence type="ECO:0000313" key="2">
    <source>
        <dbReference type="Proteomes" id="UP000254337"/>
    </source>
</evidence>
<dbReference type="EMBL" id="CP029462">
    <property type="protein sequence ID" value="AXL20269.1"/>
    <property type="molecule type" value="Genomic_DNA"/>
</dbReference>
<proteinExistence type="predicted"/>
<reference evidence="1 2" key="1">
    <citation type="submission" date="2018-05" db="EMBL/GenBank/DDBJ databases">
        <title>Complete genome sequence of Megasphaera sp. AJH120T, isolated from the ceca of a chicken.</title>
        <authorList>
            <person name="Maki J."/>
            <person name="Looft T."/>
        </authorList>
    </citation>
    <scope>NUCLEOTIDE SEQUENCE [LARGE SCALE GENOMIC DNA]</scope>
    <source>
        <strain evidence="1 2">AJH120</strain>
    </source>
</reference>
<sequence>MSRMFMLFYYSASHSSQDYHLAVEEDLIGIFSVIIYLIVTISLKSTKTEYNFIPHEDQQYFLKDIEHFIKGILRENSL</sequence>
<dbReference type="KEGG" id="meg:DKB62_01040"/>
<protein>
    <submittedName>
        <fullName evidence="1">Uncharacterized protein</fullName>
    </submittedName>
</protein>
<evidence type="ECO:0000313" key="1">
    <source>
        <dbReference type="EMBL" id="AXL20269.1"/>
    </source>
</evidence>
<dbReference type="AlphaFoldDB" id="A0A346AWM6"/>
<dbReference type="Proteomes" id="UP000254337">
    <property type="component" value="Chromosome"/>
</dbReference>
<keyword evidence="2" id="KW-1185">Reference proteome</keyword>